<dbReference type="HOGENOM" id="CLU_3272790_0_0_3"/>
<proteinExistence type="predicted"/>
<reference evidence="2 3" key="1">
    <citation type="submission" date="2012-04" db="EMBL/GenBank/DDBJ databases">
        <authorList>
            <person name="Genoscope - CEA"/>
        </authorList>
    </citation>
    <scope>NUCLEOTIDE SEQUENCE [LARGE SCALE GENOMIC DNA]</scope>
    <source>
        <strain evidence="2 3">9807</strain>
    </source>
</reference>
<organism evidence="2 3">
    <name type="scientific">Microcystis aeruginosa PCC 9807</name>
    <dbReference type="NCBI Taxonomy" id="1160283"/>
    <lineage>
        <taxon>Bacteria</taxon>
        <taxon>Bacillati</taxon>
        <taxon>Cyanobacteriota</taxon>
        <taxon>Cyanophyceae</taxon>
        <taxon>Oscillatoriophycideae</taxon>
        <taxon>Chroococcales</taxon>
        <taxon>Microcystaceae</taxon>
        <taxon>Microcystis</taxon>
    </lineage>
</organism>
<gene>
    <name evidence="2" type="ORF">MICAF_5120001</name>
</gene>
<comment type="caution">
    <text evidence="2">The sequence shown here is derived from an EMBL/GenBank/DDBJ whole genome shotgun (WGS) entry which is preliminary data.</text>
</comment>
<accession>I4HBS4</accession>
<keyword evidence="1" id="KW-1133">Transmembrane helix</keyword>
<feature type="transmembrane region" description="Helical" evidence="1">
    <location>
        <begin position="9"/>
        <end position="27"/>
    </location>
</feature>
<name>I4HBS4_MICAE</name>
<protein>
    <submittedName>
        <fullName evidence="2">Uncharacterized protein</fullName>
    </submittedName>
</protein>
<evidence type="ECO:0000256" key="1">
    <source>
        <dbReference type="SAM" id="Phobius"/>
    </source>
</evidence>
<evidence type="ECO:0000313" key="2">
    <source>
        <dbReference type="EMBL" id="CCI19498.1"/>
    </source>
</evidence>
<evidence type="ECO:0000313" key="3">
    <source>
        <dbReference type="Proteomes" id="UP000003613"/>
    </source>
</evidence>
<dbReference type="EMBL" id="CAIM01000460">
    <property type="protein sequence ID" value="CCI19498.1"/>
    <property type="molecule type" value="Genomic_DNA"/>
</dbReference>
<keyword evidence="1" id="KW-0472">Membrane</keyword>
<dbReference type="Proteomes" id="UP000003613">
    <property type="component" value="Unassembled WGS sequence"/>
</dbReference>
<sequence>MNLTIRRNAPIYLSIYLSLIYLVRYAIKWRTLLLLNLVIKN</sequence>
<dbReference type="AlphaFoldDB" id="I4HBS4"/>
<keyword evidence="1" id="KW-0812">Transmembrane</keyword>